<dbReference type="AlphaFoldDB" id="A0A2G9TQR9"/>
<dbReference type="OrthoDB" id="2570713at2759"/>
<keyword evidence="1" id="KW-0723">Serine/threonine-protein kinase</keyword>
<evidence type="ECO:0000259" key="6">
    <source>
        <dbReference type="PROSITE" id="PS50011"/>
    </source>
</evidence>
<evidence type="ECO:0000256" key="5">
    <source>
        <dbReference type="ARBA" id="ARBA00022840"/>
    </source>
</evidence>
<feature type="non-terminal residue" evidence="7">
    <location>
        <position position="302"/>
    </location>
</feature>
<dbReference type="GO" id="GO:0004674">
    <property type="term" value="F:protein serine/threonine kinase activity"/>
    <property type="evidence" value="ECO:0007669"/>
    <property type="project" value="UniProtKB-KW"/>
</dbReference>
<dbReference type="EMBL" id="KZ355660">
    <property type="protein sequence ID" value="PIO60349.1"/>
    <property type="molecule type" value="Genomic_DNA"/>
</dbReference>
<feature type="domain" description="Protein kinase" evidence="6">
    <location>
        <begin position="176"/>
        <end position="302"/>
    </location>
</feature>
<gene>
    <name evidence="7" type="ORF">TELCIR_18156</name>
</gene>
<reference evidence="7 8" key="1">
    <citation type="submission" date="2015-09" db="EMBL/GenBank/DDBJ databases">
        <title>Draft genome of the parasitic nematode Teladorsagia circumcincta isolate WARC Sus (inbred).</title>
        <authorList>
            <person name="Mitreva M."/>
        </authorList>
    </citation>
    <scope>NUCLEOTIDE SEQUENCE [LARGE SCALE GENOMIC DNA]</scope>
    <source>
        <strain evidence="7 8">S</strain>
    </source>
</reference>
<name>A0A2G9TQR9_TELCI</name>
<dbReference type="GO" id="GO:0005524">
    <property type="term" value="F:ATP binding"/>
    <property type="evidence" value="ECO:0007669"/>
    <property type="project" value="UniProtKB-KW"/>
</dbReference>
<evidence type="ECO:0000313" key="8">
    <source>
        <dbReference type="Proteomes" id="UP000230423"/>
    </source>
</evidence>
<keyword evidence="4" id="KW-0418">Kinase</keyword>
<accession>A0A2G9TQR9</accession>
<dbReference type="PROSITE" id="PS50011">
    <property type="entry name" value="PROTEIN_KINASE_DOM"/>
    <property type="match status" value="1"/>
</dbReference>
<dbReference type="PANTHER" id="PTHR11584:SF369">
    <property type="entry name" value="MITOGEN-ACTIVATED PROTEIN KINASE KINASE KINASE 19-RELATED"/>
    <property type="match status" value="1"/>
</dbReference>
<protein>
    <recommendedName>
        <fullName evidence="6">Protein kinase domain-containing protein</fullName>
    </recommendedName>
</protein>
<organism evidence="7 8">
    <name type="scientific">Teladorsagia circumcincta</name>
    <name type="common">Brown stomach worm</name>
    <name type="synonym">Ostertagia circumcincta</name>
    <dbReference type="NCBI Taxonomy" id="45464"/>
    <lineage>
        <taxon>Eukaryota</taxon>
        <taxon>Metazoa</taxon>
        <taxon>Ecdysozoa</taxon>
        <taxon>Nematoda</taxon>
        <taxon>Chromadorea</taxon>
        <taxon>Rhabditida</taxon>
        <taxon>Rhabditina</taxon>
        <taxon>Rhabditomorpha</taxon>
        <taxon>Strongyloidea</taxon>
        <taxon>Trichostrongylidae</taxon>
        <taxon>Teladorsagia</taxon>
    </lineage>
</organism>
<dbReference type="PANTHER" id="PTHR11584">
    <property type="entry name" value="SERINE/THREONINE PROTEIN KINASE"/>
    <property type="match status" value="1"/>
</dbReference>
<dbReference type="Gene3D" id="1.10.510.10">
    <property type="entry name" value="Transferase(Phosphotransferase) domain 1"/>
    <property type="match status" value="1"/>
</dbReference>
<keyword evidence="2" id="KW-0808">Transferase</keyword>
<evidence type="ECO:0000313" key="7">
    <source>
        <dbReference type="EMBL" id="PIO60349.1"/>
    </source>
</evidence>
<keyword evidence="5" id="KW-0067">ATP-binding</keyword>
<evidence type="ECO:0000256" key="1">
    <source>
        <dbReference type="ARBA" id="ARBA00022527"/>
    </source>
</evidence>
<dbReference type="Pfam" id="PF00069">
    <property type="entry name" value="Pkinase"/>
    <property type="match status" value="1"/>
</dbReference>
<sequence>MEEFNSPDRMGHHRALRIGCCRKAKGWHDFEFTGESRTCLGAIKYNCSSCKRAQTIRQEEPLRGVACCAYRHLRKGEVDLEPGEEVEILDVFGGYSHVLKENGQDGSVPNMEQFRCVASGLRTTTISLRHFRPAPYRIRVFAYNFGLRSRPSEEMEIDFSKQFSLLENVTELSNSIKLGEVCGRGRFSTVYEATLLKTQRNIVVKMLLPDVSNADVEREVAVLSILHHSSLPRLKGLFKSDGRYCIAMKRMLGVTISAYVDDFVHTHDESGELERLLRRLSTDVLHALAYLHARDIVHLDVK</sequence>
<dbReference type="InterPro" id="IPR000719">
    <property type="entry name" value="Prot_kinase_dom"/>
</dbReference>
<keyword evidence="8" id="KW-1185">Reference proteome</keyword>
<evidence type="ECO:0000256" key="2">
    <source>
        <dbReference type="ARBA" id="ARBA00022679"/>
    </source>
</evidence>
<dbReference type="Proteomes" id="UP000230423">
    <property type="component" value="Unassembled WGS sequence"/>
</dbReference>
<dbReference type="InterPro" id="IPR011009">
    <property type="entry name" value="Kinase-like_dom_sf"/>
</dbReference>
<evidence type="ECO:0000256" key="4">
    <source>
        <dbReference type="ARBA" id="ARBA00022777"/>
    </source>
</evidence>
<keyword evidence="3" id="KW-0547">Nucleotide-binding</keyword>
<proteinExistence type="predicted"/>
<evidence type="ECO:0000256" key="3">
    <source>
        <dbReference type="ARBA" id="ARBA00022741"/>
    </source>
</evidence>
<dbReference type="SUPFAM" id="SSF56112">
    <property type="entry name" value="Protein kinase-like (PK-like)"/>
    <property type="match status" value="1"/>
</dbReference>